<name>A0AAD9NGW7_RIDPI</name>
<dbReference type="InterPro" id="IPR053002">
    <property type="entry name" value="Metalloproteinase_M10B"/>
</dbReference>
<reference evidence="2" key="1">
    <citation type="journal article" date="2023" name="Mol. Biol. Evol.">
        <title>Third-Generation Sequencing Reveals the Adaptive Role of the Epigenome in Three Deep-Sea Polychaetes.</title>
        <authorList>
            <person name="Perez M."/>
            <person name="Aroh O."/>
            <person name="Sun Y."/>
            <person name="Lan Y."/>
            <person name="Juniper S.K."/>
            <person name="Young C.R."/>
            <person name="Angers B."/>
            <person name="Qian P.Y."/>
        </authorList>
    </citation>
    <scope>NUCLEOTIDE SEQUENCE</scope>
    <source>
        <strain evidence="2">R07B-5</strain>
    </source>
</reference>
<dbReference type="PANTHER" id="PTHR21054">
    <property type="entry name" value="ZINC METALLOPROTEINASE-RELATED"/>
    <property type="match status" value="1"/>
</dbReference>
<sequence>MSVQIRNLQSEDVLTYSLPLLLGDVRPPLAESKISVCNRRNNTSMSWPVYNGTFKALVELKPGENIIELMFYGEVVELVLVYKVPPLTRFVRPVYIKCHDDPHGDFQGPEDEDCSAESACQRIALGAKLIQTLTAEKLAEHGFGRKTFLLETDLDAKAPACHVFTSSLSVACAQQMTGAELWLKFACELMSAKTFTQKENCKWFCFMSFTRYEAENDSLPKSHIDVLKQTKGYAALGGGGLALFSTGNLHCWAETLDQVPLRFTDTRKIDRSKFMDDSAYRGFYWANYSTGLGSSLHELGHTFDLAHTRTGIMARGFDDLYRVFIVRPLRSRASSCSRDSSRLTTPSPYSSRSRSRVASGNSIGAEPCFLRPLPTRLHSQPSFPDVIHIEVGFAQLPTKLTQCYTVHHYDGSETQTVVTRQSDGTETRSQLTLSPDGEWERKDVKINQLDAGKTGMQVTACRELPMAPSALPHSAVDGPDSVQEFVLQGQTPSDAGAHWHRSSAVILNYHKWFNEDCEKNQGSSPEITGGYITSPCGLRLIELRNHDNGTVVHHWEFLHDDPPTEFKVNLDKVKDVLPADCVECSVMVEDSRGNISKKKVHFDDL</sequence>
<feature type="region of interest" description="Disordered" evidence="1">
    <location>
        <begin position="336"/>
        <end position="360"/>
    </location>
</feature>
<evidence type="ECO:0008006" key="4">
    <source>
        <dbReference type="Google" id="ProtNLM"/>
    </source>
</evidence>
<accession>A0AAD9NGW7</accession>
<dbReference type="AlphaFoldDB" id="A0AAD9NGW7"/>
<dbReference type="Pfam" id="PF12044">
    <property type="entry name" value="Metallopep"/>
    <property type="match status" value="1"/>
</dbReference>
<evidence type="ECO:0000256" key="1">
    <source>
        <dbReference type="SAM" id="MobiDB-lite"/>
    </source>
</evidence>
<feature type="compositionally biased region" description="Low complexity" evidence="1">
    <location>
        <begin position="336"/>
        <end position="352"/>
    </location>
</feature>
<protein>
    <recommendedName>
        <fullName evidence="4">Zinc metalloproteinase</fullName>
    </recommendedName>
</protein>
<keyword evidence="3" id="KW-1185">Reference proteome</keyword>
<organism evidence="2 3">
    <name type="scientific">Ridgeia piscesae</name>
    <name type="common">Tubeworm</name>
    <dbReference type="NCBI Taxonomy" id="27915"/>
    <lineage>
        <taxon>Eukaryota</taxon>
        <taxon>Metazoa</taxon>
        <taxon>Spiralia</taxon>
        <taxon>Lophotrochozoa</taxon>
        <taxon>Annelida</taxon>
        <taxon>Polychaeta</taxon>
        <taxon>Sedentaria</taxon>
        <taxon>Canalipalpata</taxon>
        <taxon>Sabellida</taxon>
        <taxon>Siboglinidae</taxon>
        <taxon>Ridgeia</taxon>
    </lineage>
</organism>
<dbReference type="PANTHER" id="PTHR21054:SF2">
    <property type="entry name" value="MIP04191P"/>
    <property type="match status" value="1"/>
</dbReference>
<evidence type="ECO:0000313" key="2">
    <source>
        <dbReference type="EMBL" id="KAK2166704.1"/>
    </source>
</evidence>
<evidence type="ECO:0000313" key="3">
    <source>
        <dbReference type="Proteomes" id="UP001209878"/>
    </source>
</evidence>
<comment type="caution">
    <text evidence="2">The sequence shown here is derived from an EMBL/GenBank/DDBJ whole genome shotgun (WGS) entry which is preliminary data.</text>
</comment>
<dbReference type="EMBL" id="JAODUO010001307">
    <property type="protein sequence ID" value="KAK2166704.1"/>
    <property type="molecule type" value="Genomic_DNA"/>
</dbReference>
<proteinExistence type="predicted"/>
<gene>
    <name evidence="2" type="ORF">NP493_1293g01022</name>
</gene>
<dbReference type="InterPro" id="IPR021917">
    <property type="entry name" value="Unchr_Zn-peptidase-like"/>
</dbReference>
<dbReference type="Proteomes" id="UP001209878">
    <property type="component" value="Unassembled WGS sequence"/>
</dbReference>